<keyword evidence="4" id="KW-0472">Membrane</keyword>
<dbReference type="GO" id="GO:0030131">
    <property type="term" value="C:clathrin adaptor complex"/>
    <property type="evidence" value="ECO:0007669"/>
    <property type="project" value="InterPro"/>
</dbReference>
<keyword evidence="2" id="KW-0813">Transport</keyword>
<dbReference type="PRINTS" id="PR00314">
    <property type="entry name" value="CLATHRINADPT"/>
</dbReference>
<name>A0AAV5GEE3_9BASI</name>
<dbReference type="InterPro" id="IPR001392">
    <property type="entry name" value="Clathrin_mu"/>
</dbReference>
<accession>A0AAV5GEE3</accession>
<evidence type="ECO:0000256" key="3">
    <source>
        <dbReference type="ARBA" id="ARBA00022927"/>
    </source>
</evidence>
<dbReference type="EMBL" id="BQKY01000001">
    <property type="protein sequence ID" value="GJN87472.1"/>
    <property type="molecule type" value="Genomic_DNA"/>
</dbReference>
<organism evidence="7 8">
    <name type="scientific">Rhodotorula paludigena</name>
    <dbReference type="NCBI Taxonomy" id="86838"/>
    <lineage>
        <taxon>Eukaryota</taxon>
        <taxon>Fungi</taxon>
        <taxon>Dikarya</taxon>
        <taxon>Basidiomycota</taxon>
        <taxon>Pucciniomycotina</taxon>
        <taxon>Microbotryomycetes</taxon>
        <taxon>Sporidiobolales</taxon>
        <taxon>Sporidiobolaceae</taxon>
        <taxon>Rhodotorula</taxon>
    </lineage>
</organism>
<evidence type="ECO:0000313" key="7">
    <source>
        <dbReference type="EMBL" id="GJN87472.1"/>
    </source>
</evidence>
<dbReference type="Gene3D" id="2.60.40.1170">
    <property type="entry name" value="Mu homology domain, subdomain B"/>
    <property type="match status" value="2"/>
</dbReference>
<dbReference type="GO" id="GO:0006886">
    <property type="term" value="P:intracellular protein transport"/>
    <property type="evidence" value="ECO:0007669"/>
    <property type="project" value="InterPro"/>
</dbReference>
<dbReference type="InterPro" id="IPR050431">
    <property type="entry name" value="Adaptor_comp_med_subunit"/>
</dbReference>
<dbReference type="InterPro" id="IPR036168">
    <property type="entry name" value="AP2_Mu_C_sf"/>
</dbReference>
<dbReference type="Pfam" id="PF00928">
    <property type="entry name" value="Adap_comp_sub"/>
    <property type="match status" value="1"/>
</dbReference>
<dbReference type="GO" id="GO:0016192">
    <property type="term" value="P:vesicle-mediated transport"/>
    <property type="evidence" value="ECO:0007669"/>
    <property type="project" value="InterPro"/>
</dbReference>
<proteinExistence type="predicted"/>
<evidence type="ECO:0000256" key="1">
    <source>
        <dbReference type="ARBA" id="ARBA00004308"/>
    </source>
</evidence>
<dbReference type="PANTHER" id="PTHR10529">
    <property type="entry name" value="AP COMPLEX SUBUNIT MU"/>
    <property type="match status" value="1"/>
</dbReference>
<feature type="region of interest" description="Disordered" evidence="5">
    <location>
        <begin position="42"/>
        <end position="74"/>
    </location>
</feature>
<feature type="domain" description="MHD" evidence="6">
    <location>
        <begin position="218"/>
        <end position="492"/>
    </location>
</feature>
<comment type="caution">
    <text evidence="7">The sequence shown here is derived from an EMBL/GenBank/DDBJ whole genome shotgun (WGS) entry which is preliminary data.</text>
</comment>
<dbReference type="Proteomes" id="UP001342314">
    <property type="component" value="Unassembled WGS sequence"/>
</dbReference>
<dbReference type="SUPFAM" id="SSF49447">
    <property type="entry name" value="Second domain of Mu2 adaptin subunit (ap50) of ap2 adaptor"/>
    <property type="match status" value="1"/>
</dbReference>
<dbReference type="GO" id="GO:0012505">
    <property type="term" value="C:endomembrane system"/>
    <property type="evidence" value="ECO:0007669"/>
    <property type="project" value="UniProtKB-SubCell"/>
</dbReference>
<evidence type="ECO:0000259" key="6">
    <source>
        <dbReference type="PROSITE" id="PS51072"/>
    </source>
</evidence>
<reference evidence="7 8" key="1">
    <citation type="submission" date="2021-12" db="EMBL/GenBank/DDBJ databases">
        <title>High titer production of polyol ester of fatty acids by Rhodotorula paludigena BS15 towards product separation-free biomass refinery.</title>
        <authorList>
            <person name="Mano J."/>
            <person name="Ono H."/>
            <person name="Tanaka T."/>
            <person name="Naito K."/>
            <person name="Sushida H."/>
            <person name="Ike M."/>
            <person name="Tokuyasu K."/>
            <person name="Kitaoka M."/>
        </authorList>
    </citation>
    <scope>NUCLEOTIDE SEQUENCE [LARGE SCALE GENOMIC DNA]</scope>
    <source>
        <strain evidence="7 8">BS15</strain>
    </source>
</reference>
<keyword evidence="3" id="KW-0653">Protein transport</keyword>
<evidence type="ECO:0000256" key="4">
    <source>
        <dbReference type="ARBA" id="ARBA00023136"/>
    </source>
</evidence>
<comment type="subcellular location">
    <subcellularLocation>
        <location evidence="1">Endomembrane system</location>
    </subcellularLocation>
</comment>
<evidence type="ECO:0000313" key="8">
    <source>
        <dbReference type="Proteomes" id="UP001342314"/>
    </source>
</evidence>
<gene>
    <name evidence="7" type="ORF">Rhopal_000421-T1</name>
</gene>
<dbReference type="InterPro" id="IPR028565">
    <property type="entry name" value="MHD"/>
</dbReference>
<dbReference type="PROSITE" id="PS51072">
    <property type="entry name" value="MHD"/>
    <property type="match status" value="1"/>
</dbReference>
<dbReference type="AlphaFoldDB" id="A0AAV5GEE3"/>
<evidence type="ECO:0000256" key="2">
    <source>
        <dbReference type="ARBA" id="ARBA00022448"/>
    </source>
</evidence>
<evidence type="ECO:0000256" key="5">
    <source>
        <dbReference type="SAM" id="MobiDB-lite"/>
    </source>
</evidence>
<protein>
    <recommendedName>
        <fullName evidence="6">MHD domain-containing protein</fullName>
    </recommendedName>
</protein>
<keyword evidence="8" id="KW-1185">Reference proteome</keyword>
<sequence>MGRGRRQRGQRRILSTHFANSLDAALAIDAAVAHSKPVVWVHSQSRHTHDSDDSDDDGDDDDHRPHHTRTRTAPRGLAVCQIERAGLRYIAPVDHDKLYETLKTYIGGPVTEGSLKVRPTLAHPVLGTATHRRLVCPTSQDHFDVVLALLHEMVAGGRPQLSQSSQLKELVVPPDSQFFKVALNAATAAGLNIPSQTTANALVASPLPWRRQGIRYTSNEIYFDLTETLSFTLDAAGKPLSCSIAGALSCRSRLSGMPDLALTFTDPAVLDESAAFHSCVRYGRWNKDKVVSFVPPDGSFPLLSFVHTPPSTTPALALALLPLSLSTSSVTLGPSGGSFRLALTSRAPPSRPLTRLELRLPLARGAHAVQATATGGALATDERGRSVGGGAGRWEVVEREGKGVEGSKGEERQVLVWKVDQLCSTDRPAVLEGQYYASPDARKPPFLTLTFDSPASGFSGLRINTLKVLNEQYSVYKGVKTRGRAEIEVRTG</sequence>